<sequence length="49" mass="4963">MGWRGWKTGAGLSGSPNPSINADPSIITKQGFPAHKSPGGGSKVNLGDK</sequence>
<name>A0A4S8LTE2_DENBC</name>
<accession>A0A4S8LTE2</accession>
<protein>
    <submittedName>
        <fullName evidence="2">Uncharacterized protein</fullName>
    </submittedName>
</protein>
<keyword evidence="3" id="KW-1185">Reference proteome</keyword>
<reference evidence="2 3" key="1">
    <citation type="journal article" date="2019" name="Nat. Ecol. Evol.">
        <title>Megaphylogeny resolves global patterns of mushroom evolution.</title>
        <authorList>
            <person name="Varga T."/>
            <person name="Krizsan K."/>
            <person name="Foldi C."/>
            <person name="Dima B."/>
            <person name="Sanchez-Garcia M."/>
            <person name="Sanchez-Ramirez S."/>
            <person name="Szollosi G.J."/>
            <person name="Szarkandi J.G."/>
            <person name="Papp V."/>
            <person name="Albert L."/>
            <person name="Andreopoulos W."/>
            <person name="Angelini C."/>
            <person name="Antonin V."/>
            <person name="Barry K.W."/>
            <person name="Bougher N.L."/>
            <person name="Buchanan P."/>
            <person name="Buyck B."/>
            <person name="Bense V."/>
            <person name="Catcheside P."/>
            <person name="Chovatia M."/>
            <person name="Cooper J."/>
            <person name="Damon W."/>
            <person name="Desjardin D."/>
            <person name="Finy P."/>
            <person name="Geml J."/>
            <person name="Haridas S."/>
            <person name="Hughes K."/>
            <person name="Justo A."/>
            <person name="Karasinski D."/>
            <person name="Kautmanova I."/>
            <person name="Kiss B."/>
            <person name="Kocsube S."/>
            <person name="Kotiranta H."/>
            <person name="LaButti K.M."/>
            <person name="Lechner B.E."/>
            <person name="Liimatainen K."/>
            <person name="Lipzen A."/>
            <person name="Lukacs Z."/>
            <person name="Mihaltcheva S."/>
            <person name="Morgado L.N."/>
            <person name="Niskanen T."/>
            <person name="Noordeloos M.E."/>
            <person name="Ohm R.A."/>
            <person name="Ortiz-Santana B."/>
            <person name="Ovrebo C."/>
            <person name="Racz N."/>
            <person name="Riley R."/>
            <person name="Savchenko A."/>
            <person name="Shiryaev A."/>
            <person name="Soop K."/>
            <person name="Spirin V."/>
            <person name="Szebenyi C."/>
            <person name="Tomsovsky M."/>
            <person name="Tulloss R.E."/>
            <person name="Uehling J."/>
            <person name="Grigoriev I.V."/>
            <person name="Vagvolgyi C."/>
            <person name="Papp T."/>
            <person name="Martin F.M."/>
            <person name="Miettinen O."/>
            <person name="Hibbett D.S."/>
            <person name="Nagy L.G."/>
        </authorList>
    </citation>
    <scope>NUCLEOTIDE SEQUENCE [LARGE SCALE GENOMIC DNA]</scope>
    <source>
        <strain evidence="2 3">CBS 962.96</strain>
    </source>
</reference>
<evidence type="ECO:0000256" key="1">
    <source>
        <dbReference type="SAM" id="MobiDB-lite"/>
    </source>
</evidence>
<proteinExistence type="predicted"/>
<evidence type="ECO:0000313" key="3">
    <source>
        <dbReference type="Proteomes" id="UP000297245"/>
    </source>
</evidence>
<dbReference type="AlphaFoldDB" id="A0A4S8LTE2"/>
<feature type="region of interest" description="Disordered" evidence="1">
    <location>
        <begin position="1"/>
        <end position="49"/>
    </location>
</feature>
<evidence type="ECO:0000313" key="2">
    <source>
        <dbReference type="EMBL" id="THU92774.1"/>
    </source>
</evidence>
<dbReference type="Proteomes" id="UP000297245">
    <property type="component" value="Unassembled WGS sequence"/>
</dbReference>
<organism evidence="2 3">
    <name type="scientific">Dendrothele bispora (strain CBS 962.96)</name>
    <dbReference type="NCBI Taxonomy" id="1314807"/>
    <lineage>
        <taxon>Eukaryota</taxon>
        <taxon>Fungi</taxon>
        <taxon>Dikarya</taxon>
        <taxon>Basidiomycota</taxon>
        <taxon>Agaricomycotina</taxon>
        <taxon>Agaricomycetes</taxon>
        <taxon>Agaricomycetidae</taxon>
        <taxon>Agaricales</taxon>
        <taxon>Agaricales incertae sedis</taxon>
        <taxon>Dendrothele</taxon>
    </lineage>
</organism>
<gene>
    <name evidence="2" type="ORF">K435DRAFT_862150</name>
</gene>
<dbReference type="EMBL" id="ML179268">
    <property type="protein sequence ID" value="THU92774.1"/>
    <property type="molecule type" value="Genomic_DNA"/>
</dbReference>